<feature type="transmembrane region" description="Helical" evidence="1">
    <location>
        <begin position="32"/>
        <end position="51"/>
    </location>
</feature>
<feature type="transmembrane region" description="Helical" evidence="1">
    <location>
        <begin position="57"/>
        <end position="81"/>
    </location>
</feature>
<keyword evidence="2" id="KW-0614">Plasmid</keyword>
<accession>A0AAD0PWE6</accession>
<protein>
    <submittedName>
        <fullName evidence="2">Uncharacterized protein</fullName>
    </submittedName>
</protein>
<sequence length="232" mass="26032">MNPDIYLSAYKFFGVLGCIFFCCSLRKNSDQVMWVTLALLALYGVFVTGMHQVVGDWAMLAPIAVWVVLALLCAVIAIPFIGWDRWRDKQVTAKIRTKFPQVGQYHLECMIGSVRNGGDLDVMRWDGENVLRNEGSSTEKLTSKGWRPLVEPVKPYPYLKERTLVNSFLASYGVEVSAESNHSLCSLLYFNWKFEAAVVDGDSIAISMSRRDEARTDRYGCVAPTETHPGCA</sequence>
<dbReference type="RefSeq" id="WP_005741722.1">
    <property type="nucleotide sequence ID" value="NZ_CP031226.1"/>
</dbReference>
<proteinExistence type="predicted"/>
<feature type="transmembrane region" description="Helical" evidence="1">
    <location>
        <begin position="6"/>
        <end position="25"/>
    </location>
</feature>
<evidence type="ECO:0000313" key="2">
    <source>
        <dbReference type="EMBL" id="AXH59956.1"/>
    </source>
</evidence>
<dbReference type="Proteomes" id="UP000006426">
    <property type="component" value="Plasmid pmppla107"/>
</dbReference>
<evidence type="ECO:0000313" key="3">
    <source>
        <dbReference type="Proteomes" id="UP000006426"/>
    </source>
</evidence>
<dbReference type="GeneID" id="39474674"/>
<organism evidence="2 3">
    <name type="scientific">Pseudomonas amygdali pv. lachrymans str. M301315</name>
    <dbReference type="NCBI Taxonomy" id="629260"/>
    <lineage>
        <taxon>Bacteria</taxon>
        <taxon>Pseudomonadati</taxon>
        <taxon>Pseudomonadota</taxon>
        <taxon>Gammaproteobacteria</taxon>
        <taxon>Pseudomonadales</taxon>
        <taxon>Pseudomonadaceae</taxon>
        <taxon>Pseudomonas</taxon>
        <taxon>Pseudomonas amygdali</taxon>
    </lineage>
</organism>
<keyword evidence="1" id="KW-1133">Transmembrane helix</keyword>
<reference evidence="2 3" key="1">
    <citation type="journal article" date="2011" name="PLoS Pathog.">
        <title>Dynamic evolution of pathogenicity revealed by sequencing and comparative genomics of 19 Pseudomonas syringae isolates.</title>
        <authorList>
            <person name="Baltrus D.A."/>
            <person name="Nishimura M.T."/>
            <person name="Romanchuk A."/>
            <person name="Chang J.H."/>
            <person name="Mukhtar M.S."/>
            <person name="Cherkis K."/>
            <person name="Roach J."/>
            <person name="Grant S.R."/>
            <person name="Jones C.D."/>
            <person name="Dangl J.L."/>
        </authorList>
    </citation>
    <scope>NUCLEOTIDE SEQUENCE [LARGE SCALE GENOMIC DNA]</scope>
    <source>
        <strain evidence="2 3">M301315</strain>
    </source>
</reference>
<gene>
    <name evidence="2" type="ORF">PLA107_032540</name>
</gene>
<keyword evidence="1" id="KW-0472">Membrane</keyword>
<dbReference type="EMBL" id="CP031226">
    <property type="protein sequence ID" value="AXH59956.1"/>
    <property type="molecule type" value="Genomic_DNA"/>
</dbReference>
<name>A0AAD0PWE6_PSEAV</name>
<dbReference type="AlphaFoldDB" id="A0AAD0PWE6"/>
<keyword evidence="1" id="KW-0812">Transmembrane</keyword>
<evidence type="ECO:0000256" key="1">
    <source>
        <dbReference type="SAM" id="Phobius"/>
    </source>
</evidence>
<geneLocation type="plasmid" evidence="3">
    <name>pmppla107</name>
</geneLocation>